<organism evidence="2 3">
    <name type="scientific">Ficus carica</name>
    <name type="common">Common fig</name>
    <dbReference type="NCBI Taxonomy" id="3494"/>
    <lineage>
        <taxon>Eukaryota</taxon>
        <taxon>Viridiplantae</taxon>
        <taxon>Streptophyta</taxon>
        <taxon>Embryophyta</taxon>
        <taxon>Tracheophyta</taxon>
        <taxon>Spermatophyta</taxon>
        <taxon>Magnoliopsida</taxon>
        <taxon>eudicotyledons</taxon>
        <taxon>Gunneridae</taxon>
        <taxon>Pentapetalae</taxon>
        <taxon>rosids</taxon>
        <taxon>fabids</taxon>
        <taxon>Rosales</taxon>
        <taxon>Moraceae</taxon>
        <taxon>Ficeae</taxon>
        <taxon>Ficus</taxon>
    </lineage>
</organism>
<keyword evidence="3" id="KW-1185">Reference proteome</keyword>
<evidence type="ECO:0000313" key="3">
    <source>
        <dbReference type="Proteomes" id="UP001187192"/>
    </source>
</evidence>
<proteinExistence type="predicted"/>
<reference evidence="2" key="1">
    <citation type="submission" date="2023-07" db="EMBL/GenBank/DDBJ databases">
        <title>draft genome sequence of fig (Ficus carica).</title>
        <authorList>
            <person name="Takahashi T."/>
            <person name="Nishimura K."/>
        </authorList>
    </citation>
    <scope>NUCLEOTIDE SEQUENCE</scope>
</reference>
<keyword evidence="1" id="KW-0472">Membrane</keyword>
<comment type="caution">
    <text evidence="2">The sequence shown here is derived from an EMBL/GenBank/DDBJ whole genome shotgun (WGS) entry which is preliminary data.</text>
</comment>
<evidence type="ECO:0008006" key="4">
    <source>
        <dbReference type="Google" id="ProtNLM"/>
    </source>
</evidence>
<name>A0AA88CTW7_FICCA</name>
<dbReference type="AlphaFoldDB" id="A0AA88CTW7"/>
<gene>
    <name evidence="2" type="ORF">TIFTF001_002527</name>
</gene>
<feature type="transmembrane region" description="Helical" evidence="1">
    <location>
        <begin position="32"/>
        <end position="55"/>
    </location>
</feature>
<keyword evidence="1" id="KW-1133">Transmembrane helix</keyword>
<protein>
    <recommendedName>
        <fullName evidence="4">Transmembrane protein</fullName>
    </recommendedName>
</protein>
<evidence type="ECO:0000313" key="2">
    <source>
        <dbReference type="EMBL" id="GMN29697.1"/>
    </source>
</evidence>
<accession>A0AA88CTW7</accession>
<keyword evidence="1" id="KW-0812">Transmembrane</keyword>
<dbReference type="EMBL" id="BTGU01000002">
    <property type="protein sequence ID" value="GMN29697.1"/>
    <property type="molecule type" value="Genomic_DNA"/>
</dbReference>
<dbReference type="Proteomes" id="UP001187192">
    <property type="component" value="Unassembled WGS sequence"/>
</dbReference>
<evidence type="ECO:0000256" key="1">
    <source>
        <dbReference type="SAM" id="Phobius"/>
    </source>
</evidence>
<sequence length="77" mass="9088">MDVKRNDHVEPHDWVWLHRNPTIDGCSDSQNVATFTMAVAAAAATTTVFSFFFFWSDILERERERREKVMKGKWVRD</sequence>